<name>A0A1H0Z553_NATTX</name>
<evidence type="ECO:0000313" key="4">
    <source>
        <dbReference type="EMBL" id="SDQ22216.1"/>
    </source>
</evidence>
<keyword evidence="1" id="KW-0805">Transcription regulation</keyword>
<dbReference type="AlphaFoldDB" id="A0A1H0Z553"/>
<keyword evidence="2" id="KW-0804">Transcription</keyword>
<dbReference type="Pfam" id="PF04967">
    <property type="entry name" value="HTH_10"/>
    <property type="match status" value="1"/>
</dbReference>
<evidence type="ECO:0000256" key="1">
    <source>
        <dbReference type="ARBA" id="ARBA00023015"/>
    </source>
</evidence>
<evidence type="ECO:0000313" key="5">
    <source>
        <dbReference type="Proteomes" id="UP000198848"/>
    </source>
</evidence>
<dbReference type="PANTHER" id="PTHR34236">
    <property type="entry name" value="DIMETHYL SULFOXIDE REDUCTASE TRANSCRIPTIONAL ACTIVATOR"/>
    <property type="match status" value="1"/>
</dbReference>
<keyword evidence="5" id="KW-1185">Reference proteome</keyword>
<organism evidence="4 5">
    <name type="scientific">Natronobacterium texcoconense</name>
    <dbReference type="NCBI Taxonomy" id="1095778"/>
    <lineage>
        <taxon>Archaea</taxon>
        <taxon>Methanobacteriati</taxon>
        <taxon>Methanobacteriota</taxon>
        <taxon>Stenosarchaea group</taxon>
        <taxon>Halobacteria</taxon>
        <taxon>Halobacteriales</taxon>
        <taxon>Natrialbaceae</taxon>
        <taxon>Natronobacterium</taxon>
    </lineage>
</organism>
<evidence type="ECO:0000256" key="2">
    <source>
        <dbReference type="ARBA" id="ARBA00023163"/>
    </source>
</evidence>
<evidence type="ECO:0000259" key="3">
    <source>
        <dbReference type="Pfam" id="PF04967"/>
    </source>
</evidence>
<reference evidence="5" key="1">
    <citation type="submission" date="2016-10" db="EMBL/GenBank/DDBJ databases">
        <authorList>
            <person name="Varghese N."/>
            <person name="Submissions S."/>
        </authorList>
    </citation>
    <scope>NUCLEOTIDE SEQUENCE [LARGE SCALE GENOMIC DNA]</scope>
    <source>
        <strain evidence="5">DSM 24767</strain>
    </source>
</reference>
<accession>A0A1H0Z553</accession>
<dbReference type="InterPro" id="IPR007050">
    <property type="entry name" value="HTH_bacterioopsin"/>
</dbReference>
<gene>
    <name evidence="4" type="ORF">SAMN04489842_0126</name>
</gene>
<dbReference type="EMBL" id="FNLC01000001">
    <property type="protein sequence ID" value="SDQ22216.1"/>
    <property type="molecule type" value="Genomic_DNA"/>
</dbReference>
<feature type="domain" description="HTH bat-type" evidence="3">
    <location>
        <begin position="172"/>
        <end position="223"/>
    </location>
</feature>
<sequence length="228" mass="25717">MKRFYKWYCVTMPIQSMIDECLVVEFRVRNDGCPLAEATAAVDVEVDAQPPQHRSDGYDLLQFSSPSSDRLTTQLDADERISYLHVATTDGRNRYRCLSKHPCIVHELINNGLIVETLRYRDGAAMIFGAVVGRDVLKGVMEAAGETVGVQLERIYPLESEAREVPSQRWDLTPAQEECIRTALEMGYFEIPRAVSTEEVAAELGISKSAFLERLRRGEQALVQQIFS</sequence>
<protein>
    <submittedName>
        <fullName evidence="4">Predicted DNA binding protein, contains HTH domain</fullName>
    </submittedName>
</protein>
<dbReference type="Proteomes" id="UP000198848">
    <property type="component" value="Unassembled WGS sequence"/>
</dbReference>
<proteinExistence type="predicted"/>
<dbReference type="STRING" id="1095778.SAMN04489842_0126"/>
<dbReference type="PANTHER" id="PTHR34236:SF1">
    <property type="entry name" value="DIMETHYL SULFOXIDE REDUCTASE TRANSCRIPTIONAL ACTIVATOR"/>
    <property type="match status" value="1"/>
</dbReference>